<organism evidence="2 3">
    <name type="scientific">Aerococcus urinaehominis</name>
    <dbReference type="NCBI Taxonomy" id="128944"/>
    <lineage>
        <taxon>Bacteria</taxon>
        <taxon>Bacillati</taxon>
        <taxon>Bacillota</taxon>
        <taxon>Bacilli</taxon>
        <taxon>Lactobacillales</taxon>
        <taxon>Aerococcaceae</taxon>
        <taxon>Aerococcus</taxon>
    </lineage>
</organism>
<keyword evidence="1" id="KW-0482">Metalloprotease</keyword>
<dbReference type="InterPro" id="IPR045090">
    <property type="entry name" value="Pept_M3A_M3B"/>
</dbReference>
<dbReference type="InterPro" id="IPR001567">
    <property type="entry name" value="Pept_M3A_M3B_dom"/>
</dbReference>
<dbReference type="STRING" id="128944.AWM75_06370"/>
<proteinExistence type="inferred from homology"/>
<dbReference type="Gene3D" id="1.20.140.70">
    <property type="entry name" value="Oligopeptidase f, N-terminal domain"/>
    <property type="match status" value="1"/>
</dbReference>
<dbReference type="KEGG" id="auh:AWM75_06370"/>
<dbReference type="InterPro" id="IPR013647">
    <property type="entry name" value="OligopepF_N_dom"/>
</dbReference>
<comment type="function">
    <text evidence="1">Has oligopeptidase activity and degrades a variety of small bioactive peptides.</text>
</comment>
<name>A0A0X8FLR5_9LACT</name>
<gene>
    <name evidence="2" type="ORF">AWM75_06370</name>
</gene>
<dbReference type="Pfam" id="PF01432">
    <property type="entry name" value="Peptidase_M3"/>
    <property type="match status" value="1"/>
</dbReference>
<dbReference type="Gene3D" id="1.10.1370.20">
    <property type="entry name" value="Oligoendopeptidase f, C-terminal domain"/>
    <property type="match status" value="1"/>
</dbReference>
<dbReference type="GO" id="GO:0004222">
    <property type="term" value="F:metalloendopeptidase activity"/>
    <property type="evidence" value="ECO:0007669"/>
    <property type="project" value="UniProtKB-UniRule"/>
</dbReference>
<evidence type="ECO:0000313" key="2">
    <source>
        <dbReference type="EMBL" id="AMB99630.1"/>
    </source>
</evidence>
<dbReference type="CDD" id="cd09608">
    <property type="entry name" value="M3B_PepF"/>
    <property type="match status" value="1"/>
</dbReference>
<keyword evidence="1" id="KW-0645">Protease</keyword>
<dbReference type="EMBL" id="CP014163">
    <property type="protein sequence ID" value="AMB99630.1"/>
    <property type="molecule type" value="Genomic_DNA"/>
</dbReference>
<dbReference type="Gene3D" id="1.10.287.830">
    <property type="entry name" value="putative peptidase helix hairpin domain like"/>
    <property type="match status" value="1"/>
</dbReference>
<keyword evidence="1" id="KW-0479">Metal-binding</keyword>
<dbReference type="EC" id="3.4.24.-" evidence="1"/>
<dbReference type="PANTHER" id="PTHR11804">
    <property type="entry name" value="PROTEASE M3 THIMET OLIGOPEPTIDASE-RELATED"/>
    <property type="match status" value="1"/>
</dbReference>
<reference evidence="3" key="2">
    <citation type="submission" date="2016-01" db="EMBL/GenBank/DDBJ databases">
        <title>Six Aerococcus type strain genome sequencing and assembly using PacBio and Illumina Hiseq.</title>
        <authorList>
            <person name="Carkaci D."/>
            <person name="Dargis R."/>
            <person name="Nielsen X.C."/>
            <person name="Skovgaard O."/>
            <person name="Fuursted K."/>
            <person name="Christensen J.J."/>
        </authorList>
    </citation>
    <scope>NUCLEOTIDE SEQUENCE [LARGE SCALE GENOMIC DNA]</scope>
    <source>
        <strain evidence="3">CCUG42038B</strain>
    </source>
</reference>
<dbReference type="InterPro" id="IPR042088">
    <property type="entry name" value="OligoPept_F_C"/>
</dbReference>
<dbReference type="Pfam" id="PF08439">
    <property type="entry name" value="Peptidase_M3_N"/>
    <property type="match status" value="1"/>
</dbReference>
<keyword evidence="1" id="KW-0378">Hydrolase</keyword>
<dbReference type="AlphaFoldDB" id="A0A0X8FLR5"/>
<dbReference type="GO" id="GO:0046872">
    <property type="term" value="F:metal ion binding"/>
    <property type="evidence" value="ECO:0007669"/>
    <property type="project" value="UniProtKB-UniRule"/>
</dbReference>
<comment type="cofactor">
    <cofactor evidence="1">
        <name>Zn(2+)</name>
        <dbReference type="ChEBI" id="CHEBI:29105"/>
    </cofactor>
    <text evidence="1">Binds 1 zinc ion.</text>
</comment>
<evidence type="ECO:0000256" key="1">
    <source>
        <dbReference type="RuleBase" id="RU368091"/>
    </source>
</evidence>
<evidence type="ECO:0000313" key="3">
    <source>
        <dbReference type="Proteomes" id="UP000062260"/>
    </source>
</evidence>
<sequence length="596" mass="67696">MTIKEAKPRSQTPEADTWDLTSIYQDDDQARQEMANLADLLADFQGYQGQLSQGKDQVLAALADLAKLSRQLEKVYVYAHLKHDQDTTNEDYLQLDASAQSLAAQVAEQLAWFTPELLALDQDLLNDLAQVPGYEHYFDTLLRQKNHILPADQEALLAGASEIFNNPSQTFSMLNNADLKFGSVTIDGRPVDLTHGSYGVMLESKDREVRRTAFNQLYQHYDQVKYTLAATMSGNIKSHNYLAKVYGFASARERALFQNNIPLAVYDELVATVNDNLHLLHDFVAYRKDQLGLDEVEMYDMYTPLAGQAPLKYSFEEAKEVVLAALAPLGDQYINDLKQAFDQRWIDVYENIGKRSGAYSSGAYDTNPYILLNWQDSLNDLYTLVHELGHSMHSYYTRKNQDYIYGDYSIFVAEVASTTNENLLTEYLLNTVKDKDAQIYILNHYLDGVKGTVFRQTQFAEFEQFMHESEAKGQALTADYLTNHYESLNRKYYGPSLSNDETIGLEWARIPHFYMNYYVYQYATGFCAATALAERILGEDGSAVNDYLAFLAAGSSDYPIKVMQQAGVDMTNPNYIQATMNKFEARFSQLRTLLAK</sequence>
<dbReference type="SUPFAM" id="SSF55486">
    <property type="entry name" value="Metalloproteases ('zincins'), catalytic domain"/>
    <property type="match status" value="1"/>
</dbReference>
<comment type="similarity">
    <text evidence="1">Belongs to the peptidase M3B family.</text>
</comment>
<dbReference type="GO" id="GO:0006518">
    <property type="term" value="P:peptide metabolic process"/>
    <property type="evidence" value="ECO:0007669"/>
    <property type="project" value="TreeGrafter"/>
</dbReference>
<dbReference type="PANTHER" id="PTHR11804:SF84">
    <property type="entry name" value="SACCHAROLYSIN"/>
    <property type="match status" value="1"/>
</dbReference>
<dbReference type="NCBIfam" id="TIGR00181">
    <property type="entry name" value="pepF"/>
    <property type="match status" value="1"/>
</dbReference>
<keyword evidence="1" id="KW-0862">Zinc</keyword>
<dbReference type="RefSeq" id="WP_067979758.1">
    <property type="nucleotide sequence ID" value="NZ_CP014163.1"/>
</dbReference>
<reference evidence="2 3" key="1">
    <citation type="journal article" date="2016" name="Genome Announc.">
        <title>Complete Genome Sequences of Aerococcus christensenii CCUG 28831T, Aerococcus sanguinicola CCUG 43001T, Aerococcus urinae CCUG 36881T, Aerococcus urinaeequi CCUG 28094T, Aerococcus urinaehominis CCUG 42038 BT, and Aerococcus viridans CCUG 4311T.</title>
        <authorList>
            <person name="Carkaci D."/>
            <person name="Dargis R."/>
            <person name="Nielsen X.C."/>
            <person name="Skovgaard O."/>
            <person name="Fuursted K."/>
            <person name="Christensen J.J."/>
        </authorList>
    </citation>
    <scope>NUCLEOTIDE SEQUENCE [LARGE SCALE GENOMIC DNA]</scope>
    <source>
        <strain evidence="2 3">CCUG42038B</strain>
    </source>
</reference>
<dbReference type="InterPro" id="IPR004438">
    <property type="entry name" value="Peptidase_M3B"/>
</dbReference>
<accession>A0A0X8FLR5</accession>
<dbReference type="Proteomes" id="UP000062260">
    <property type="component" value="Chromosome"/>
</dbReference>
<keyword evidence="3" id="KW-1185">Reference proteome</keyword>
<protein>
    <recommendedName>
        <fullName evidence="1">Oligopeptidase F</fullName>
        <ecNumber evidence="1">3.4.24.-</ecNumber>
    </recommendedName>
</protein>
<dbReference type="GO" id="GO:0006508">
    <property type="term" value="P:proteolysis"/>
    <property type="evidence" value="ECO:0007669"/>
    <property type="project" value="UniProtKB-KW"/>
</dbReference>